<name>S9SNC8_PAEAL</name>
<proteinExistence type="predicted"/>
<dbReference type="AlphaFoldDB" id="S9SNC8"/>
<evidence type="ECO:0000313" key="2">
    <source>
        <dbReference type="Proteomes" id="UP000015344"/>
    </source>
</evidence>
<sequence>MNAWTEEMDQLMTEHQDFFSEVEDVSDDLYDYHNKQLIDCMIDVLKELEPAFIHLNRTSNFVAYVSDFNDEDDLRYAKATVPSKLYQEVFGIEAG</sequence>
<reference evidence="1 2" key="1">
    <citation type="submission" date="2013-05" db="EMBL/GenBank/DDBJ databases">
        <authorList>
            <person name="Strain E.A."/>
            <person name="Brown E."/>
            <person name="Allard M.W."/>
            <person name="Luo Y.L."/>
        </authorList>
    </citation>
    <scope>NUCLEOTIDE SEQUENCE [LARGE SCALE GENOMIC DNA]</scope>
    <source>
        <strain evidence="1 2">TS-15</strain>
    </source>
</reference>
<organism evidence="1 2">
    <name type="scientific">Paenibacillus alvei TS-15</name>
    <dbReference type="NCBI Taxonomy" id="1117108"/>
    <lineage>
        <taxon>Bacteria</taxon>
        <taxon>Bacillati</taxon>
        <taxon>Bacillota</taxon>
        <taxon>Bacilli</taxon>
        <taxon>Bacillales</taxon>
        <taxon>Paenibacillaceae</taxon>
        <taxon>Paenibacillus</taxon>
    </lineage>
</organism>
<accession>S9SNC8</accession>
<protein>
    <submittedName>
        <fullName evidence="1">Uncharacterized protein</fullName>
    </submittedName>
</protein>
<gene>
    <name evidence="1" type="ORF">PAALTS15_15831</name>
</gene>
<comment type="caution">
    <text evidence="1">The sequence shown here is derived from an EMBL/GenBank/DDBJ whole genome shotgun (WGS) entry which is preliminary data.</text>
</comment>
<dbReference type="Proteomes" id="UP000015344">
    <property type="component" value="Unassembled WGS sequence"/>
</dbReference>
<dbReference type="EMBL" id="ATMT01000056">
    <property type="protein sequence ID" value="EPY06204.1"/>
    <property type="molecule type" value="Genomic_DNA"/>
</dbReference>
<evidence type="ECO:0000313" key="1">
    <source>
        <dbReference type="EMBL" id="EPY06204.1"/>
    </source>
</evidence>
<dbReference type="PATRIC" id="fig|1117108.3.peg.3284"/>